<evidence type="ECO:0000313" key="1">
    <source>
        <dbReference type="EMBL" id="KAJ6830292.1"/>
    </source>
</evidence>
<reference evidence="1" key="2">
    <citation type="submission" date="2023-04" db="EMBL/GenBank/DDBJ databases">
        <authorList>
            <person name="Bruccoleri R.E."/>
            <person name="Oakeley E.J."/>
            <person name="Faust A.-M."/>
            <person name="Dessus-Babus S."/>
            <person name="Altorfer M."/>
            <person name="Burckhardt D."/>
            <person name="Oertli M."/>
            <person name="Naumann U."/>
            <person name="Petersen F."/>
            <person name="Wong J."/>
        </authorList>
    </citation>
    <scope>NUCLEOTIDE SEQUENCE</scope>
    <source>
        <strain evidence="1">GSM-AAB239-AS_SAM_17_03QT</strain>
        <tissue evidence="1">Leaf</tissue>
    </source>
</reference>
<dbReference type="Proteomes" id="UP001140949">
    <property type="component" value="Unassembled WGS sequence"/>
</dbReference>
<comment type="caution">
    <text evidence="1">The sequence shown here is derived from an EMBL/GenBank/DDBJ whole genome shotgun (WGS) entry which is preliminary data.</text>
</comment>
<sequence length="76" mass="7861">MVGWTRENRWGYGACLQLSQPETVVCWLAAGKVTTVAVKKSGGTGVGEECGCVCRGGAPARMVGISSAMEAAKIVE</sequence>
<reference evidence="1" key="1">
    <citation type="journal article" date="2023" name="GigaByte">
        <title>Genome assembly of the bearded iris, Iris pallida Lam.</title>
        <authorList>
            <person name="Bruccoleri R.E."/>
            <person name="Oakeley E.J."/>
            <person name="Faust A.M.E."/>
            <person name="Altorfer M."/>
            <person name="Dessus-Babus S."/>
            <person name="Burckhardt D."/>
            <person name="Oertli M."/>
            <person name="Naumann U."/>
            <person name="Petersen F."/>
            <person name="Wong J."/>
        </authorList>
    </citation>
    <scope>NUCLEOTIDE SEQUENCE</scope>
    <source>
        <strain evidence="1">GSM-AAB239-AS_SAM_17_03QT</strain>
    </source>
</reference>
<dbReference type="EMBL" id="JANAVB010017599">
    <property type="protein sequence ID" value="KAJ6830292.1"/>
    <property type="molecule type" value="Genomic_DNA"/>
</dbReference>
<keyword evidence="2" id="KW-1185">Reference proteome</keyword>
<organism evidence="1 2">
    <name type="scientific">Iris pallida</name>
    <name type="common">Sweet iris</name>
    <dbReference type="NCBI Taxonomy" id="29817"/>
    <lineage>
        <taxon>Eukaryota</taxon>
        <taxon>Viridiplantae</taxon>
        <taxon>Streptophyta</taxon>
        <taxon>Embryophyta</taxon>
        <taxon>Tracheophyta</taxon>
        <taxon>Spermatophyta</taxon>
        <taxon>Magnoliopsida</taxon>
        <taxon>Liliopsida</taxon>
        <taxon>Asparagales</taxon>
        <taxon>Iridaceae</taxon>
        <taxon>Iridoideae</taxon>
        <taxon>Irideae</taxon>
        <taxon>Iris</taxon>
    </lineage>
</organism>
<protein>
    <submittedName>
        <fullName evidence="1">Uncharacterized protein</fullName>
    </submittedName>
</protein>
<proteinExistence type="predicted"/>
<dbReference type="AlphaFoldDB" id="A0AAX6GP49"/>
<gene>
    <name evidence="1" type="ORF">M6B38_353600</name>
</gene>
<accession>A0AAX6GP49</accession>
<evidence type="ECO:0000313" key="2">
    <source>
        <dbReference type="Proteomes" id="UP001140949"/>
    </source>
</evidence>
<name>A0AAX6GP49_IRIPA</name>